<reference evidence="2" key="1">
    <citation type="submission" date="2022-12" db="EMBL/GenBank/DDBJ databases">
        <title>Genome assemblies of Blomia tropicalis.</title>
        <authorList>
            <person name="Cui Y."/>
        </authorList>
    </citation>
    <scope>NUCLEOTIDE SEQUENCE</scope>
    <source>
        <tissue evidence="2">Adult mites</tissue>
    </source>
</reference>
<name>A0A9Q0M753_BLOTA</name>
<dbReference type="Proteomes" id="UP001142055">
    <property type="component" value="Chromosome 2"/>
</dbReference>
<dbReference type="InterPro" id="IPR000313">
    <property type="entry name" value="PWWP_dom"/>
</dbReference>
<proteinExistence type="predicted"/>
<evidence type="ECO:0000259" key="1">
    <source>
        <dbReference type="PROSITE" id="PS50812"/>
    </source>
</evidence>
<dbReference type="EMBL" id="JAPWDV010000002">
    <property type="protein sequence ID" value="KAJ6219823.1"/>
    <property type="molecule type" value="Genomic_DNA"/>
</dbReference>
<comment type="caution">
    <text evidence="2">The sequence shown here is derived from an EMBL/GenBank/DDBJ whole genome shotgun (WGS) entry which is preliminary data.</text>
</comment>
<sequence length="188" mass="22376">MMRLPLYVPPNELVNLKTKQMILDEYGQETNFLIERHYLTVNLPVNEGPFKIGDIVWSKLPNFPYWPAIVMVEPEQGQYCYIPSGCHYTEYENFQYYLNYFGRSVFIGWNYCSKLLPFKGYKALINNIQLKLQRMSYRKASTKCEKYLSNFHVSDDMKDDWNYSVCEAELAMKLDLTTRLSLLAYEYR</sequence>
<dbReference type="Gene3D" id="2.30.30.140">
    <property type="match status" value="1"/>
</dbReference>
<evidence type="ECO:0000313" key="3">
    <source>
        <dbReference type="Proteomes" id="UP001142055"/>
    </source>
</evidence>
<protein>
    <recommendedName>
        <fullName evidence="1">PWWP domain-containing protein</fullName>
    </recommendedName>
</protein>
<feature type="domain" description="PWWP" evidence="1">
    <location>
        <begin position="52"/>
        <end position="121"/>
    </location>
</feature>
<keyword evidence="3" id="KW-1185">Reference proteome</keyword>
<accession>A0A9Q0M753</accession>
<dbReference type="PROSITE" id="PS50812">
    <property type="entry name" value="PWWP"/>
    <property type="match status" value="1"/>
</dbReference>
<evidence type="ECO:0000313" key="2">
    <source>
        <dbReference type="EMBL" id="KAJ6219823.1"/>
    </source>
</evidence>
<dbReference type="OMA" id="CHYTEYE"/>
<gene>
    <name evidence="2" type="ORF">RDWZM_005635</name>
</gene>
<organism evidence="2 3">
    <name type="scientific">Blomia tropicalis</name>
    <name type="common">Mite</name>
    <dbReference type="NCBI Taxonomy" id="40697"/>
    <lineage>
        <taxon>Eukaryota</taxon>
        <taxon>Metazoa</taxon>
        <taxon>Ecdysozoa</taxon>
        <taxon>Arthropoda</taxon>
        <taxon>Chelicerata</taxon>
        <taxon>Arachnida</taxon>
        <taxon>Acari</taxon>
        <taxon>Acariformes</taxon>
        <taxon>Sarcoptiformes</taxon>
        <taxon>Astigmata</taxon>
        <taxon>Glycyphagoidea</taxon>
        <taxon>Echimyopodidae</taxon>
        <taxon>Blomia</taxon>
    </lineage>
</organism>
<dbReference type="Pfam" id="PF00855">
    <property type="entry name" value="PWWP"/>
    <property type="match status" value="1"/>
</dbReference>
<dbReference type="SUPFAM" id="SSF63748">
    <property type="entry name" value="Tudor/PWWP/MBT"/>
    <property type="match status" value="1"/>
</dbReference>
<dbReference type="AlphaFoldDB" id="A0A9Q0M753"/>